<evidence type="ECO:0000313" key="4">
    <source>
        <dbReference type="Proteomes" id="UP000677228"/>
    </source>
</evidence>
<evidence type="ECO:0000313" key="3">
    <source>
        <dbReference type="EMBL" id="CAF3735995.1"/>
    </source>
</evidence>
<accession>A0A8S2DSA2</accession>
<proteinExistence type="predicted"/>
<evidence type="ECO:0000313" key="2">
    <source>
        <dbReference type="EMBL" id="CAF0963985.1"/>
    </source>
</evidence>
<dbReference type="EMBL" id="CAJNOK010005191">
    <property type="protein sequence ID" value="CAF0963985.1"/>
    <property type="molecule type" value="Genomic_DNA"/>
</dbReference>
<name>A0A8S2DSA2_9BILA</name>
<dbReference type="EMBL" id="CAJOBA010005196">
    <property type="protein sequence ID" value="CAF3735995.1"/>
    <property type="molecule type" value="Genomic_DNA"/>
</dbReference>
<gene>
    <name evidence="2" type="ORF">OVA965_LOCUS12754</name>
    <name evidence="3" type="ORF">TMI583_LOCUS12757</name>
</gene>
<comment type="caution">
    <text evidence="2">The sequence shown here is derived from an EMBL/GenBank/DDBJ whole genome shotgun (WGS) entry which is preliminary data.</text>
</comment>
<protein>
    <submittedName>
        <fullName evidence="2">Uncharacterized protein</fullName>
    </submittedName>
</protein>
<organism evidence="2 4">
    <name type="scientific">Didymodactylos carnosus</name>
    <dbReference type="NCBI Taxonomy" id="1234261"/>
    <lineage>
        <taxon>Eukaryota</taxon>
        <taxon>Metazoa</taxon>
        <taxon>Spiralia</taxon>
        <taxon>Gnathifera</taxon>
        <taxon>Rotifera</taxon>
        <taxon>Eurotatoria</taxon>
        <taxon>Bdelloidea</taxon>
        <taxon>Philodinida</taxon>
        <taxon>Philodinidae</taxon>
        <taxon>Didymodactylos</taxon>
    </lineage>
</organism>
<feature type="compositionally biased region" description="Polar residues" evidence="1">
    <location>
        <begin position="648"/>
        <end position="675"/>
    </location>
</feature>
<dbReference type="Proteomes" id="UP000677228">
    <property type="component" value="Unassembled WGS sequence"/>
</dbReference>
<sequence>MRAKLDLHDFNTLFQTNQKLTVQIPFQLNDVIDDKQMAMLKQYENECGLSPIVLFFGQMPIIGHLSQKSYVKPYIGDTKPLGLYLILLGNSGANKSGHYNKLIMALKKTEDAFPAKYKHDNNRSVIENVTTVAIIKSVGTGDKIVPSDEIDTTLSKLGIFDGETQNSTKNTEGATTLINGFDGWSDSTRATGCEQDHIRSAKLSLLGCTVGTKFGKVLQKWYSGSGFEGTAVFSAASFSICVSFRLGVYNRFVYFSYSAIPPIRPQDLKKHLVQKNIASLTHLFYVINCFGDIEYQFEQNEYDNNQNRANTYAILEDVKDVINFDDGFSKSKKIAADFIMKAQNSIEKLFTSKATRNDEQMPILLITKQTCIKAWKIYEHFFEQSVQLFSFDTTNVDNTVKQNVKLREQPPSKILQLPVNFFTRTTLQVSDKEKQIKSLFKHAGKHLINEYIEQLVTDGLLKEGNFLVDGRGKSMISWMKLKLPDPTAQPEEHQKFREKLEKYGISTVAYETMYSLYQIPTSTSLSFEAQQFLELNPAYREDWEKYVDQNQDFQLHKQQSSSIQITTSATAAVSKKTTSSLLADVLKLLGATTPANQNSVCDLAQSTKVLNNTKTATSQNFATTELTNYNTNLDNKQTVLPRADDNLNDNTESRNVPTTSTRLSPQNIDSNVETNDQQEKTPEYLTNGSASTVISKLTHDALNSSGKNKTANRASGSSISADVVSIMPAAQLDQEEQPGIEDDQVGKEGKIAHERKTLEKIKKVKTAILLCNKSVVSTKSDLIVLSTHCDVIVRDKAIDQLINEKLLFKLDNCFVSRSKTTGKLSFEPGYIKQIPKSSGLVDKAEVSLPLSKYMIKLDDYLQTCMNIATKSRLLLSESAIDILGNKPYSDLFTIAVDKWLLREDQRLASSLTDEGAFSFFLHTWMPFYLSLAYDSCSHYTHTSKTISFFVAVDTYPQDRKKKRALLSKNLDQSKRLRKSQSSVLTEGLTENDGENGTAVALVKELTAHRLQRAAAKTVLKKR</sequence>
<feature type="region of interest" description="Disordered" evidence="1">
    <location>
        <begin position="632"/>
        <end position="683"/>
    </location>
</feature>
<dbReference type="Proteomes" id="UP000682733">
    <property type="component" value="Unassembled WGS sequence"/>
</dbReference>
<evidence type="ECO:0000256" key="1">
    <source>
        <dbReference type="SAM" id="MobiDB-lite"/>
    </source>
</evidence>
<reference evidence="2" key="1">
    <citation type="submission" date="2021-02" db="EMBL/GenBank/DDBJ databases">
        <authorList>
            <person name="Nowell W R."/>
        </authorList>
    </citation>
    <scope>NUCLEOTIDE SEQUENCE</scope>
</reference>
<dbReference type="AlphaFoldDB" id="A0A8S2DSA2"/>